<feature type="region of interest" description="Disordered" evidence="1">
    <location>
        <begin position="90"/>
        <end position="124"/>
    </location>
</feature>
<proteinExistence type="predicted"/>
<keyword evidence="3" id="KW-1185">Reference proteome</keyword>
<dbReference type="RefSeq" id="WP_199021083.1">
    <property type="nucleotide sequence ID" value="NZ_JAELUP010000103.1"/>
</dbReference>
<name>A0A934MS47_9BACL</name>
<sequence length="399" mass="45960">MNLAEMLGYADIGQLTRIAEVYRCECNSHSKNELIQSILRAISNKEGFKNQIHSMTWEEKRFLNSLLFDSQNAFSLEELIARVQQSRFDTEQQAPKSVQDEEKRGKATVKKSRKSKQAGIRQEPASPRDLVVKFKQTGWLFNGLTGPGRYLFHVPGDLKERFGEELGRQLRSSLHYVDEPEGFRDEQGLAADDLLTLLQFTGKHEIALNAEGAMYKRMLQQLLDSLHIREEIPARGAWRFGYGRRIKDYPNRLSLLYDYAYYNGLLIEDEAVLKLTAKGQQWVADRRMEEPTLLYKFWLRLYKGAVPNLLSLASWIDKLGDRWVTVHSLEAVLEPFIKPYYYDTPQSIIEQRIIRMMMHVGLLRIGEKQGTGQVLRMTKIGHAVVAGVYVAGDDKIELE</sequence>
<accession>A0A934MS47</accession>
<organism evidence="2 3">
    <name type="scientific">Paenibacillus roseus</name>
    <dbReference type="NCBI Taxonomy" id="2798579"/>
    <lineage>
        <taxon>Bacteria</taxon>
        <taxon>Bacillati</taxon>
        <taxon>Bacillota</taxon>
        <taxon>Bacilli</taxon>
        <taxon>Bacillales</taxon>
        <taxon>Paenibacillaceae</taxon>
        <taxon>Paenibacillus</taxon>
    </lineage>
</organism>
<evidence type="ECO:0000313" key="2">
    <source>
        <dbReference type="EMBL" id="MBJ6363548.1"/>
    </source>
</evidence>
<reference evidence="2" key="1">
    <citation type="submission" date="2020-12" db="EMBL/GenBank/DDBJ databases">
        <authorList>
            <person name="Huq M.A."/>
        </authorList>
    </citation>
    <scope>NUCLEOTIDE SEQUENCE</scope>
    <source>
        <strain evidence="2">MAHUQ-46</strain>
    </source>
</reference>
<feature type="compositionally biased region" description="Basic residues" evidence="1">
    <location>
        <begin position="106"/>
        <end position="116"/>
    </location>
</feature>
<dbReference type="EMBL" id="JAELUP010000103">
    <property type="protein sequence ID" value="MBJ6363548.1"/>
    <property type="molecule type" value="Genomic_DNA"/>
</dbReference>
<evidence type="ECO:0000313" key="3">
    <source>
        <dbReference type="Proteomes" id="UP000640274"/>
    </source>
</evidence>
<evidence type="ECO:0000256" key="1">
    <source>
        <dbReference type="SAM" id="MobiDB-lite"/>
    </source>
</evidence>
<dbReference type="Proteomes" id="UP000640274">
    <property type="component" value="Unassembled WGS sequence"/>
</dbReference>
<gene>
    <name evidence="2" type="ORF">JFN88_20275</name>
</gene>
<protein>
    <recommendedName>
        <fullName evidence="4">Helicase XPB/Ssl2 N-terminal domain-containing protein</fullName>
    </recommendedName>
</protein>
<comment type="caution">
    <text evidence="2">The sequence shown here is derived from an EMBL/GenBank/DDBJ whole genome shotgun (WGS) entry which is preliminary data.</text>
</comment>
<dbReference type="AlphaFoldDB" id="A0A934MS47"/>
<evidence type="ECO:0008006" key="4">
    <source>
        <dbReference type="Google" id="ProtNLM"/>
    </source>
</evidence>